<accession>A0A6M2DBP2</accession>
<sequence length="85" mass="9651">MQPPVCMWLLQIWDLACAQEGTVFKVSPHQMCFLMLFNDCKILSFCNIANEKNIPEAVLICTSKTFHGESCKSNTCCARLLHQVQ</sequence>
<dbReference type="Gene3D" id="3.30.230.130">
    <property type="entry name" value="Cullin, Chain C, Domain 2"/>
    <property type="match status" value="1"/>
</dbReference>
<organism evidence="2">
    <name type="scientific">Rhipicephalus microplus</name>
    <name type="common">Cattle tick</name>
    <name type="synonym">Boophilus microplus</name>
    <dbReference type="NCBI Taxonomy" id="6941"/>
    <lineage>
        <taxon>Eukaryota</taxon>
        <taxon>Metazoa</taxon>
        <taxon>Ecdysozoa</taxon>
        <taxon>Arthropoda</taxon>
        <taxon>Chelicerata</taxon>
        <taxon>Arachnida</taxon>
        <taxon>Acari</taxon>
        <taxon>Parasitiformes</taxon>
        <taxon>Ixodida</taxon>
        <taxon>Ixodoidea</taxon>
        <taxon>Ixodidae</taxon>
        <taxon>Rhipicephalinae</taxon>
        <taxon>Rhipicephalus</taxon>
        <taxon>Boophilus</taxon>
    </lineage>
</organism>
<dbReference type="SUPFAM" id="SSF75632">
    <property type="entry name" value="Cullin homology domain"/>
    <property type="match status" value="1"/>
</dbReference>
<reference evidence="2" key="1">
    <citation type="submission" date="2019-09" db="EMBL/GenBank/DDBJ databases">
        <title>Organ-specific transcriptomic study of the physiology of the cattle tick, Rhipicephalus microplus.</title>
        <authorList>
            <person name="Tirloni L."/>
            <person name="Braz G."/>
            <person name="Gandara A.C.P."/>
            <person name="Sabadin G.A."/>
            <person name="da Silva R.M."/>
            <person name="Guizzo M.G."/>
            <person name="Machado J.A."/>
            <person name="Costa E.P."/>
            <person name="Gomes H.F."/>
            <person name="Moraes J."/>
            <person name="Mota M.B.S."/>
            <person name="Mesquita R.D."/>
            <person name="Alvarenga P.H."/>
            <person name="Alves F."/>
            <person name="Seixas A."/>
            <person name="da Fonseca R.N."/>
            <person name="Fogaca A."/>
            <person name="Logullo C."/>
            <person name="Tanaka A."/>
            <person name="Daffre S."/>
            <person name="Termignoni C."/>
            <person name="Vaz I.S.Jr."/>
            <person name="Oliveira P.L."/>
            <person name="Ribeiro J.M."/>
        </authorList>
    </citation>
    <scope>NUCLEOTIDE SEQUENCE</scope>
    <source>
        <strain evidence="2">Porto Alegre</strain>
    </source>
</reference>
<dbReference type="EMBL" id="GHWJ01010383">
    <property type="protein sequence ID" value="NOV43120.1"/>
    <property type="molecule type" value="Transcribed_RNA"/>
</dbReference>
<dbReference type="AlphaFoldDB" id="A0A6M2DBP2"/>
<protein>
    <submittedName>
        <fullName evidence="2">Putative secreted protein</fullName>
    </submittedName>
</protein>
<feature type="signal peptide" evidence="1">
    <location>
        <begin position="1"/>
        <end position="18"/>
    </location>
</feature>
<keyword evidence="1" id="KW-0732">Signal</keyword>
<proteinExistence type="predicted"/>
<evidence type="ECO:0000313" key="2">
    <source>
        <dbReference type="EMBL" id="NOV43120.1"/>
    </source>
</evidence>
<evidence type="ECO:0000256" key="1">
    <source>
        <dbReference type="SAM" id="SignalP"/>
    </source>
</evidence>
<dbReference type="InterPro" id="IPR036317">
    <property type="entry name" value="Cullin_homology_sf"/>
</dbReference>
<feature type="chain" id="PRO_5026776041" evidence="1">
    <location>
        <begin position="19"/>
        <end position="85"/>
    </location>
</feature>
<name>A0A6M2DBP2_RHIMP</name>